<keyword evidence="4 6" id="KW-0963">Cytoplasm</keyword>
<keyword evidence="5 6" id="KW-0592">Phosphate transport</keyword>
<feature type="domain" description="PhoU" evidence="7">
    <location>
        <begin position="26"/>
        <end position="111"/>
    </location>
</feature>
<comment type="caution">
    <text evidence="8">The sequence shown here is derived from an EMBL/GenBank/DDBJ whole genome shotgun (WGS) entry which is preliminary data.</text>
</comment>
<dbReference type="NCBIfam" id="TIGR02135">
    <property type="entry name" value="phoU_full"/>
    <property type="match status" value="1"/>
</dbReference>
<evidence type="ECO:0000313" key="9">
    <source>
        <dbReference type="Proteomes" id="UP000004931"/>
    </source>
</evidence>
<dbReference type="GO" id="GO:0006817">
    <property type="term" value="P:phosphate ion transport"/>
    <property type="evidence" value="ECO:0007669"/>
    <property type="project" value="UniProtKB-KW"/>
</dbReference>
<sequence>MIDKDVHSHHISQQFNVELDDVKTHLLEMGGLVEQQVRKAISSLVDADSDKAEKVRSDDSDINDMEVAIDEECMRILARRQPAASDLRLVIAISKSVIDLERIGDEAGKIALQAIQLAESGESPRGYKEIRHIGNHVGFMVRDALDAFARLDIDMALAVAKEDKLVDEEYGSAVRSLITYMMEDPRSISQMLNVLWALRSLERVGDHARNIAEQVIYLVKGTNVRHFGITQMTAEVMTPEKRGQ</sequence>
<comment type="subunit">
    <text evidence="6">Homodimer.</text>
</comment>
<dbReference type="FunFam" id="1.20.58.220:FF:000001">
    <property type="entry name" value="Phosphate-specific transport system accessory protein PhoU"/>
    <property type="match status" value="1"/>
</dbReference>
<dbReference type="InterPro" id="IPR028366">
    <property type="entry name" value="PhoU"/>
</dbReference>
<comment type="subcellular location">
    <subcellularLocation>
        <location evidence="1 6">Cytoplasm</location>
    </subcellularLocation>
</comment>
<reference evidence="8 9" key="1">
    <citation type="journal article" date="2010" name="J. Bacteriol.">
        <title>Genome sequence of the oligotrophic marine Gammaproteobacterium HTCC2143, isolated from the Oregon Coast.</title>
        <authorList>
            <person name="Oh H.M."/>
            <person name="Kang I."/>
            <person name="Ferriera S."/>
            <person name="Giovannoni S.J."/>
            <person name="Cho J.C."/>
        </authorList>
    </citation>
    <scope>NUCLEOTIDE SEQUENCE [LARGE SCALE GENOMIC DNA]</scope>
    <source>
        <strain evidence="8 9">HTCC2143</strain>
    </source>
</reference>
<evidence type="ECO:0000256" key="4">
    <source>
        <dbReference type="ARBA" id="ARBA00022490"/>
    </source>
</evidence>
<evidence type="ECO:0000256" key="6">
    <source>
        <dbReference type="PIRNR" id="PIRNR003107"/>
    </source>
</evidence>
<dbReference type="InterPro" id="IPR026022">
    <property type="entry name" value="PhoU_dom"/>
</dbReference>
<dbReference type="GO" id="GO:0005737">
    <property type="term" value="C:cytoplasm"/>
    <property type="evidence" value="ECO:0007669"/>
    <property type="project" value="UniProtKB-SubCell"/>
</dbReference>
<evidence type="ECO:0000256" key="3">
    <source>
        <dbReference type="ARBA" id="ARBA00022448"/>
    </source>
</evidence>
<evidence type="ECO:0000259" key="7">
    <source>
        <dbReference type="Pfam" id="PF01895"/>
    </source>
</evidence>
<gene>
    <name evidence="8" type="ORF">GP2143_07839</name>
</gene>
<dbReference type="SUPFAM" id="SSF109755">
    <property type="entry name" value="PhoU-like"/>
    <property type="match status" value="1"/>
</dbReference>
<keyword evidence="9" id="KW-1185">Reference proteome</keyword>
<dbReference type="PANTHER" id="PTHR42930:SF3">
    <property type="entry name" value="PHOSPHATE-SPECIFIC TRANSPORT SYSTEM ACCESSORY PROTEIN PHOU"/>
    <property type="match status" value="1"/>
</dbReference>
<feature type="domain" description="PhoU" evidence="7">
    <location>
        <begin position="130"/>
        <end position="215"/>
    </location>
</feature>
<dbReference type="EMBL" id="AAVT01000003">
    <property type="protein sequence ID" value="EAW31444.1"/>
    <property type="molecule type" value="Genomic_DNA"/>
</dbReference>
<name>A0YCC5_9GAMM</name>
<comment type="function">
    <text evidence="6">Plays a role in the regulation of phosphate uptake.</text>
</comment>
<dbReference type="OrthoDB" id="9814256at2"/>
<dbReference type="AlphaFoldDB" id="A0YCC5"/>
<organism evidence="8 9">
    <name type="scientific">marine gamma proteobacterium HTCC2143</name>
    <dbReference type="NCBI Taxonomy" id="247633"/>
    <lineage>
        <taxon>Bacteria</taxon>
        <taxon>Pseudomonadati</taxon>
        <taxon>Pseudomonadota</taxon>
        <taxon>Gammaproteobacteria</taxon>
        <taxon>Cellvibrionales</taxon>
        <taxon>Spongiibacteraceae</taxon>
        <taxon>BD1-7 clade</taxon>
    </lineage>
</organism>
<evidence type="ECO:0000256" key="1">
    <source>
        <dbReference type="ARBA" id="ARBA00004496"/>
    </source>
</evidence>
<dbReference type="Pfam" id="PF01895">
    <property type="entry name" value="PhoU"/>
    <property type="match status" value="2"/>
</dbReference>
<evidence type="ECO:0000313" key="8">
    <source>
        <dbReference type="EMBL" id="EAW31444.1"/>
    </source>
</evidence>
<keyword evidence="3 6" id="KW-0813">Transport</keyword>
<proteinExistence type="inferred from homology"/>
<accession>A0YCC5</accession>
<dbReference type="GO" id="GO:0030643">
    <property type="term" value="P:intracellular phosphate ion homeostasis"/>
    <property type="evidence" value="ECO:0007669"/>
    <property type="project" value="InterPro"/>
</dbReference>
<evidence type="ECO:0000256" key="5">
    <source>
        <dbReference type="ARBA" id="ARBA00022592"/>
    </source>
</evidence>
<dbReference type="GO" id="GO:0045936">
    <property type="term" value="P:negative regulation of phosphate metabolic process"/>
    <property type="evidence" value="ECO:0007669"/>
    <property type="project" value="InterPro"/>
</dbReference>
<dbReference type="PIRSF" id="PIRSF003107">
    <property type="entry name" value="PhoU"/>
    <property type="match status" value="1"/>
</dbReference>
<dbReference type="STRING" id="247633.GP2143_07839"/>
<evidence type="ECO:0000256" key="2">
    <source>
        <dbReference type="ARBA" id="ARBA00008107"/>
    </source>
</evidence>
<dbReference type="Gene3D" id="1.20.58.220">
    <property type="entry name" value="Phosphate transport system protein phou homolog 2, domain 2"/>
    <property type="match status" value="2"/>
</dbReference>
<dbReference type="Proteomes" id="UP000004931">
    <property type="component" value="Unassembled WGS sequence"/>
</dbReference>
<comment type="similarity">
    <text evidence="2 6">Belongs to the PhoU family.</text>
</comment>
<dbReference type="InterPro" id="IPR038078">
    <property type="entry name" value="PhoU-like_sf"/>
</dbReference>
<dbReference type="FunFam" id="1.20.58.220:FF:000002">
    <property type="entry name" value="Phosphate-specific transport system accessory protein PhoU"/>
    <property type="match status" value="1"/>
</dbReference>
<dbReference type="eggNOG" id="COG0704">
    <property type="taxonomic scope" value="Bacteria"/>
</dbReference>
<dbReference type="PANTHER" id="PTHR42930">
    <property type="entry name" value="PHOSPHATE-SPECIFIC TRANSPORT SYSTEM ACCESSORY PROTEIN PHOU"/>
    <property type="match status" value="1"/>
</dbReference>
<protein>
    <recommendedName>
        <fullName evidence="6">Phosphate-specific transport system accessory protein PhoU</fullName>
    </recommendedName>
</protein>